<dbReference type="RefSeq" id="XP_034234177.1">
    <property type="nucleotide sequence ID" value="XM_034378286.1"/>
</dbReference>
<dbReference type="InParanoid" id="A0A6P8YJS0"/>
<dbReference type="PROSITE" id="PS50082">
    <property type="entry name" value="WD_REPEATS_2"/>
    <property type="match status" value="1"/>
</dbReference>
<dbReference type="FunCoup" id="A0A6P8YJS0">
    <property type="interactions" value="46"/>
</dbReference>
<evidence type="ECO:0000256" key="3">
    <source>
        <dbReference type="PROSITE-ProRule" id="PRU00221"/>
    </source>
</evidence>
<evidence type="ECO:0000256" key="4">
    <source>
        <dbReference type="SAM" id="MobiDB-lite"/>
    </source>
</evidence>
<name>A0A6P8YJS0_THRPL</name>
<dbReference type="AlphaFoldDB" id="A0A6P8YJS0"/>
<dbReference type="Pfam" id="PF00400">
    <property type="entry name" value="WD40"/>
    <property type="match status" value="1"/>
</dbReference>
<dbReference type="GO" id="GO:0005680">
    <property type="term" value="C:anaphase-promoting complex"/>
    <property type="evidence" value="ECO:0007669"/>
    <property type="project" value="TreeGrafter"/>
</dbReference>
<dbReference type="InterPro" id="IPR033010">
    <property type="entry name" value="Cdc20/Fizzy"/>
</dbReference>
<keyword evidence="1 3" id="KW-0853">WD repeat</keyword>
<dbReference type="GeneID" id="117641152"/>
<accession>A0A6P8YJS0</accession>
<keyword evidence="5" id="KW-1185">Reference proteome</keyword>
<dbReference type="PROSITE" id="PS50294">
    <property type="entry name" value="WD_REPEATS_REGION"/>
    <property type="match status" value="1"/>
</dbReference>
<keyword evidence="2" id="KW-0677">Repeat</keyword>
<dbReference type="GO" id="GO:1990757">
    <property type="term" value="F:ubiquitin ligase activator activity"/>
    <property type="evidence" value="ECO:0007669"/>
    <property type="project" value="TreeGrafter"/>
</dbReference>
<feature type="repeat" description="WD" evidence="3">
    <location>
        <begin position="448"/>
        <end position="489"/>
    </location>
</feature>
<dbReference type="SMART" id="SM00320">
    <property type="entry name" value="WD40"/>
    <property type="match status" value="4"/>
</dbReference>
<dbReference type="InterPro" id="IPR015943">
    <property type="entry name" value="WD40/YVTN_repeat-like_dom_sf"/>
</dbReference>
<feature type="region of interest" description="Disordered" evidence="4">
    <location>
        <begin position="32"/>
        <end position="57"/>
    </location>
</feature>
<dbReference type="OrthoDB" id="10263272at2759"/>
<dbReference type="Gene3D" id="2.130.10.10">
    <property type="entry name" value="YVTN repeat-like/Quinoprotein amine dehydrogenase"/>
    <property type="match status" value="1"/>
</dbReference>
<evidence type="ECO:0000313" key="6">
    <source>
        <dbReference type="RefSeq" id="XP_034234177.1"/>
    </source>
</evidence>
<gene>
    <name evidence="6" type="primary">LOC117641152</name>
</gene>
<evidence type="ECO:0000256" key="1">
    <source>
        <dbReference type="ARBA" id="ARBA00022574"/>
    </source>
</evidence>
<protein>
    <submittedName>
        <fullName evidence="6">Protein cortex-like</fullName>
    </submittedName>
</protein>
<proteinExistence type="predicted"/>
<dbReference type="GO" id="GO:1905786">
    <property type="term" value="P:positive regulation of anaphase-promoting complex-dependent catabolic process"/>
    <property type="evidence" value="ECO:0007669"/>
    <property type="project" value="TreeGrafter"/>
</dbReference>
<evidence type="ECO:0000313" key="5">
    <source>
        <dbReference type="Proteomes" id="UP000515158"/>
    </source>
</evidence>
<dbReference type="InterPro" id="IPR036322">
    <property type="entry name" value="WD40_repeat_dom_sf"/>
</dbReference>
<dbReference type="GO" id="GO:0031145">
    <property type="term" value="P:anaphase-promoting complex-dependent catabolic process"/>
    <property type="evidence" value="ECO:0007669"/>
    <property type="project" value="TreeGrafter"/>
</dbReference>
<dbReference type="KEGG" id="tpal:117641152"/>
<dbReference type="SUPFAM" id="SSF50978">
    <property type="entry name" value="WD40 repeat-like"/>
    <property type="match status" value="1"/>
</dbReference>
<reference evidence="6" key="1">
    <citation type="submission" date="2025-08" db="UniProtKB">
        <authorList>
            <consortium name="RefSeq"/>
        </authorList>
    </citation>
    <scope>IDENTIFICATION</scope>
    <source>
        <tissue evidence="6">Total insect</tissue>
    </source>
</reference>
<dbReference type="PANTHER" id="PTHR19918:SF52">
    <property type="entry name" value="PROTEIN CORTEX"/>
    <property type="match status" value="1"/>
</dbReference>
<dbReference type="GO" id="GO:0010997">
    <property type="term" value="F:anaphase-promoting complex binding"/>
    <property type="evidence" value="ECO:0007669"/>
    <property type="project" value="InterPro"/>
</dbReference>
<dbReference type="InterPro" id="IPR001680">
    <property type="entry name" value="WD40_rpt"/>
</dbReference>
<dbReference type="PANTHER" id="PTHR19918">
    <property type="entry name" value="CELL DIVISION CYCLE 20 CDC20 FIZZY -RELATED"/>
    <property type="match status" value="1"/>
</dbReference>
<organism evidence="6">
    <name type="scientific">Thrips palmi</name>
    <name type="common">Melon thrips</name>
    <dbReference type="NCBI Taxonomy" id="161013"/>
    <lineage>
        <taxon>Eukaryota</taxon>
        <taxon>Metazoa</taxon>
        <taxon>Ecdysozoa</taxon>
        <taxon>Arthropoda</taxon>
        <taxon>Hexapoda</taxon>
        <taxon>Insecta</taxon>
        <taxon>Pterygota</taxon>
        <taxon>Neoptera</taxon>
        <taxon>Paraneoptera</taxon>
        <taxon>Thysanoptera</taxon>
        <taxon>Terebrantia</taxon>
        <taxon>Thripoidea</taxon>
        <taxon>Thripidae</taxon>
        <taxon>Thrips</taxon>
    </lineage>
</organism>
<dbReference type="Proteomes" id="UP000515158">
    <property type="component" value="Unplaced"/>
</dbReference>
<sequence length="514" mass="56299">MLTVVGWPTTQVAGVYSQTRLDAAASPRCLWTAAGKSDPPNMGDMRPTRPRQSGQHKHRILDRFIPPRSLRSHDSRLSTLADAEWADVTAQSILEKDLKSDRRVAYRRLLEDALIGERRCARVLPLGLGAADGAEASSKHVKVVDRQDWPVRARRDPLVGAPELSVCMPELPKVPGSRARMDQLMSWGACGVLAVAGRFGVYLWRRPVETNMPGTAGASELLVSLKDYNKPMSLCWSPSPDRALLAMGTGRFSQVQMWDCDLKKEMFSRQLPGPLAPINAISWHPYEDVIAMGSCSGIVFLVTPTLAVLRSTRVFDRVSGGISVMSFSHDGVLLACGGVMGTALVWDWETGVVRGDELDYGSSVTSLSWHPWRSSVVALGTLAGDVALLNFSSRRTTTATYQGAKRQPVSVTALSFSQRTAELVVAFSGKGVSQVAVLSDLTTVVDRLQAHQDPINYICWSPDGAIVATAGMDEMLCMWNFLGAKTTKELRRRALQESREDRSGVKRQFGCIIR</sequence>
<evidence type="ECO:0000256" key="2">
    <source>
        <dbReference type="ARBA" id="ARBA00022737"/>
    </source>
</evidence>